<protein>
    <submittedName>
        <fullName evidence="1">Uncharacterized protein</fullName>
    </submittedName>
</protein>
<dbReference type="Proteomes" id="UP000199169">
    <property type="component" value="Unassembled WGS sequence"/>
</dbReference>
<gene>
    <name evidence="1" type="ORF">ACCAA_200003</name>
</gene>
<sequence length="76" mass="8291">MAKASIFYPLVTRLRENVGVVVKPVILSRRRGLWPGESRIQGREGPLPAWPDTGACAAAGSRMINDMAVSCRAVWP</sequence>
<dbReference type="EMBL" id="FLQX01000095">
    <property type="protein sequence ID" value="SBT05205.1"/>
    <property type="molecule type" value="Genomic_DNA"/>
</dbReference>
<proteinExistence type="predicted"/>
<evidence type="ECO:0000313" key="1">
    <source>
        <dbReference type="EMBL" id="SBT05205.1"/>
    </source>
</evidence>
<dbReference type="STRING" id="1860102.ACCAA_200003"/>
<accession>A0A1A8XJ86</accession>
<keyword evidence="2" id="KW-1185">Reference proteome</keyword>
<name>A0A1A8XJ86_9PROT</name>
<dbReference type="AlphaFoldDB" id="A0A1A8XJ86"/>
<reference evidence="1 2" key="1">
    <citation type="submission" date="2016-06" db="EMBL/GenBank/DDBJ databases">
        <authorList>
            <person name="Kjaerup R.B."/>
            <person name="Dalgaard T.S."/>
            <person name="Juul-Madsen H.R."/>
        </authorList>
    </citation>
    <scope>NUCLEOTIDE SEQUENCE [LARGE SCALE GENOMIC DNA]</scope>
    <source>
        <strain evidence="1">3</strain>
    </source>
</reference>
<evidence type="ECO:0000313" key="2">
    <source>
        <dbReference type="Proteomes" id="UP000199169"/>
    </source>
</evidence>
<organism evidence="1 2">
    <name type="scientific">Candidatus Accumulibacter aalborgensis</name>
    <dbReference type="NCBI Taxonomy" id="1860102"/>
    <lineage>
        <taxon>Bacteria</taxon>
        <taxon>Pseudomonadati</taxon>
        <taxon>Pseudomonadota</taxon>
        <taxon>Betaproteobacteria</taxon>
        <taxon>Candidatus Accumulibacter</taxon>
    </lineage>
</organism>